<evidence type="ECO:0000256" key="3">
    <source>
        <dbReference type="ARBA" id="ARBA00004963"/>
    </source>
</evidence>
<dbReference type="PANTHER" id="PTHR11935:SF94">
    <property type="entry name" value="TENZING NORGAY, ISOFORM C"/>
    <property type="match status" value="1"/>
</dbReference>
<evidence type="ECO:0000313" key="12">
    <source>
        <dbReference type="EMBL" id="KAL1514436.1"/>
    </source>
</evidence>
<evidence type="ECO:0000256" key="1">
    <source>
        <dbReference type="ARBA" id="ARBA00001623"/>
    </source>
</evidence>
<dbReference type="GO" id="GO:0004416">
    <property type="term" value="F:hydroxyacylglutathione hydrolase activity"/>
    <property type="evidence" value="ECO:0007669"/>
    <property type="project" value="UniProtKB-EC"/>
</dbReference>
<comment type="cofactor">
    <cofactor evidence="2">
        <name>Zn(2+)</name>
        <dbReference type="ChEBI" id="CHEBI:29105"/>
    </cofactor>
</comment>
<evidence type="ECO:0000256" key="10">
    <source>
        <dbReference type="SAM" id="Phobius"/>
    </source>
</evidence>
<comment type="caution">
    <text evidence="12">The sequence shown here is derived from an EMBL/GenBank/DDBJ whole genome shotgun (WGS) entry which is preliminary data.</text>
</comment>
<dbReference type="InterPro" id="IPR036866">
    <property type="entry name" value="RibonucZ/Hydroxyglut_hydro"/>
</dbReference>
<keyword evidence="10" id="KW-1133">Transmembrane helix</keyword>
<feature type="transmembrane region" description="Helical" evidence="10">
    <location>
        <begin position="53"/>
        <end position="75"/>
    </location>
</feature>
<keyword evidence="10" id="KW-0812">Transmembrane</keyword>
<comment type="similarity">
    <text evidence="4">Belongs to the metallo-beta-lactamase superfamily. Glyoxalase II family.</text>
</comment>
<evidence type="ECO:0000256" key="7">
    <source>
        <dbReference type="ARBA" id="ARBA00022801"/>
    </source>
</evidence>
<reference evidence="12 13" key="1">
    <citation type="journal article" date="2024" name="Science">
        <title>Giant polyketide synthase enzymes in the biosynthesis of giant marine polyether toxins.</title>
        <authorList>
            <person name="Fallon T.R."/>
            <person name="Shende V.V."/>
            <person name="Wierzbicki I.H."/>
            <person name="Pendleton A.L."/>
            <person name="Watervoot N.F."/>
            <person name="Auber R.P."/>
            <person name="Gonzalez D.J."/>
            <person name="Wisecaver J.H."/>
            <person name="Moore B.S."/>
        </authorList>
    </citation>
    <scope>NUCLEOTIDE SEQUENCE [LARGE SCALE GENOMIC DNA]</scope>
    <source>
        <strain evidence="12 13">12B1</strain>
    </source>
</reference>
<dbReference type="InterPro" id="IPR001279">
    <property type="entry name" value="Metallo-B-lactamas"/>
</dbReference>
<accession>A0AB34J5J8</accession>
<dbReference type="Gene3D" id="3.60.15.10">
    <property type="entry name" value="Ribonuclease Z/Hydroxyacylglutathione hydrolase-like"/>
    <property type="match status" value="1"/>
</dbReference>
<name>A0AB34J5J8_PRYPA</name>
<evidence type="ECO:0000256" key="2">
    <source>
        <dbReference type="ARBA" id="ARBA00001947"/>
    </source>
</evidence>
<evidence type="ECO:0000259" key="11">
    <source>
        <dbReference type="SMART" id="SM00849"/>
    </source>
</evidence>
<dbReference type="PANTHER" id="PTHR11935">
    <property type="entry name" value="BETA LACTAMASE DOMAIN"/>
    <property type="match status" value="1"/>
</dbReference>
<dbReference type="EMBL" id="JBGBPQ010000012">
    <property type="protein sequence ID" value="KAL1514436.1"/>
    <property type="molecule type" value="Genomic_DNA"/>
</dbReference>
<evidence type="ECO:0000256" key="4">
    <source>
        <dbReference type="ARBA" id="ARBA00006759"/>
    </source>
</evidence>
<dbReference type="SUPFAM" id="SSF56281">
    <property type="entry name" value="Metallo-hydrolase/oxidoreductase"/>
    <property type="match status" value="1"/>
</dbReference>
<dbReference type="GO" id="GO:0046872">
    <property type="term" value="F:metal ion binding"/>
    <property type="evidence" value="ECO:0007669"/>
    <property type="project" value="UniProtKB-KW"/>
</dbReference>
<sequence length="353" mass="38210">MDISALAPLAAPLAALSYRTWACVCVSASLLYLRHISALARLPRDAPCPRFGFLFRLLYGLFGTTLAQAALAYLLHTREGTPQPEQLGGTTPRRTGPAELRVKLLPILGSAFGGNYSFLIWDEADEARRALVVDPADPHPVLAAAAAEGLRVVTLLNTHWHLDHAAGNRTFARKLPGLQVVASSAERTRPPAVTTLVRDQTVLEVGRLRVRCHHVPGHTQGSLCFEVYNVAAPQVPHAVFTGDAIFCGGCGALFEGSAHVLHAALGVLVSRLPRDSLIFPGHEYTEMLLRMACQREPSNQAAAKQLAQACHARLLRAKSLPTIPTTLAQELEYNPYLRASAEQLARMCGCVEE</sequence>
<dbReference type="Pfam" id="PF00753">
    <property type="entry name" value="Lactamase_B"/>
    <property type="match status" value="1"/>
</dbReference>
<feature type="domain" description="Metallo-beta-lactamase" evidence="11">
    <location>
        <begin position="114"/>
        <end position="282"/>
    </location>
</feature>
<comment type="catalytic activity">
    <reaction evidence="1">
        <text>an S-(2-hydroxyacyl)glutathione + H2O = a 2-hydroxy carboxylate + glutathione + H(+)</text>
        <dbReference type="Rhea" id="RHEA:21864"/>
        <dbReference type="ChEBI" id="CHEBI:15377"/>
        <dbReference type="ChEBI" id="CHEBI:15378"/>
        <dbReference type="ChEBI" id="CHEBI:57925"/>
        <dbReference type="ChEBI" id="CHEBI:58896"/>
        <dbReference type="ChEBI" id="CHEBI:71261"/>
        <dbReference type="EC" id="3.1.2.6"/>
    </reaction>
</comment>
<comment type="pathway">
    <text evidence="3">Secondary metabolite metabolism; methylglyoxal degradation; (R)-lactate from methylglyoxal: step 2/2.</text>
</comment>
<keyword evidence="8" id="KW-0862">Zinc</keyword>
<proteinExistence type="inferred from homology"/>
<feature type="transmembrane region" description="Helical" evidence="10">
    <location>
        <begin position="6"/>
        <end position="33"/>
    </location>
</feature>
<keyword evidence="6" id="KW-0479">Metal-binding</keyword>
<organism evidence="12 13">
    <name type="scientific">Prymnesium parvum</name>
    <name type="common">Toxic golden alga</name>
    <dbReference type="NCBI Taxonomy" id="97485"/>
    <lineage>
        <taxon>Eukaryota</taxon>
        <taxon>Haptista</taxon>
        <taxon>Haptophyta</taxon>
        <taxon>Prymnesiophyceae</taxon>
        <taxon>Prymnesiales</taxon>
        <taxon>Prymnesiaceae</taxon>
        <taxon>Prymnesium</taxon>
    </lineage>
</organism>
<dbReference type="AlphaFoldDB" id="A0AB34J5J8"/>
<keyword evidence="13" id="KW-1185">Reference proteome</keyword>
<evidence type="ECO:0000256" key="6">
    <source>
        <dbReference type="ARBA" id="ARBA00022723"/>
    </source>
</evidence>
<evidence type="ECO:0000256" key="9">
    <source>
        <dbReference type="ARBA" id="ARBA00031044"/>
    </source>
</evidence>
<dbReference type="Pfam" id="PF16123">
    <property type="entry name" value="HAGH_C"/>
    <property type="match status" value="1"/>
</dbReference>
<evidence type="ECO:0000256" key="8">
    <source>
        <dbReference type="ARBA" id="ARBA00022833"/>
    </source>
</evidence>
<keyword evidence="10" id="KW-0472">Membrane</keyword>
<dbReference type="SMART" id="SM00849">
    <property type="entry name" value="Lactamase_B"/>
    <property type="match status" value="1"/>
</dbReference>
<gene>
    <name evidence="12" type="ORF">AB1Y20_003535</name>
</gene>
<evidence type="ECO:0000256" key="5">
    <source>
        <dbReference type="ARBA" id="ARBA00011917"/>
    </source>
</evidence>
<dbReference type="InterPro" id="IPR032282">
    <property type="entry name" value="HAGH_C"/>
</dbReference>
<dbReference type="Proteomes" id="UP001515480">
    <property type="component" value="Unassembled WGS sequence"/>
</dbReference>
<dbReference type="CDD" id="cd07723">
    <property type="entry name" value="hydroxyacylglutathione_hydrolase_MBL-fold"/>
    <property type="match status" value="1"/>
</dbReference>
<dbReference type="InterPro" id="IPR035680">
    <property type="entry name" value="Clx_II_MBL"/>
</dbReference>
<protein>
    <recommendedName>
        <fullName evidence="5">hydroxyacylglutathione hydrolase</fullName>
        <ecNumber evidence="5">3.1.2.6</ecNumber>
    </recommendedName>
    <alternativeName>
        <fullName evidence="9">Glyoxalase II</fullName>
    </alternativeName>
</protein>
<evidence type="ECO:0000313" key="13">
    <source>
        <dbReference type="Proteomes" id="UP001515480"/>
    </source>
</evidence>
<keyword evidence="7" id="KW-0378">Hydrolase</keyword>
<dbReference type="EC" id="3.1.2.6" evidence="5"/>